<dbReference type="Proteomes" id="UP000435357">
    <property type="component" value="Unassembled WGS sequence"/>
</dbReference>
<evidence type="ECO:0000256" key="2">
    <source>
        <dbReference type="ARBA" id="ARBA00004752"/>
    </source>
</evidence>
<evidence type="ECO:0000256" key="1">
    <source>
        <dbReference type="ARBA" id="ARBA00004496"/>
    </source>
</evidence>
<evidence type="ECO:0000256" key="3">
    <source>
        <dbReference type="ARBA" id="ARBA00012211"/>
    </source>
</evidence>
<dbReference type="PANTHER" id="PTHR43445:SF3">
    <property type="entry name" value="UDP-N-ACETYLMURAMATE--L-ALANINE LIGASE"/>
    <property type="match status" value="1"/>
</dbReference>
<dbReference type="UniPathway" id="UPA00219"/>
<dbReference type="Gene3D" id="3.40.50.720">
    <property type="entry name" value="NAD(P)-binding Rossmann-like Domain"/>
    <property type="match status" value="1"/>
</dbReference>
<reference evidence="18 19" key="1">
    <citation type="submission" date="2019-09" db="EMBL/GenBank/DDBJ databases">
        <title>Genomes of Cryomorphaceae.</title>
        <authorList>
            <person name="Bowman J.P."/>
        </authorList>
    </citation>
    <scope>NUCLEOTIDE SEQUENCE [LARGE SCALE GENOMIC DNA]</scope>
    <source>
        <strain evidence="18 19">KCTC 52047</strain>
    </source>
</reference>
<dbReference type="SUPFAM" id="SSF51984">
    <property type="entry name" value="MurCD N-terminal domain"/>
    <property type="match status" value="1"/>
</dbReference>
<accession>A0A6N6M596</accession>
<name>A0A6N6M596_9FLAO</name>
<evidence type="ECO:0000256" key="8">
    <source>
        <dbReference type="ARBA" id="ARBA00022840"/>
    </source>
</evidence>
<evidence type="ECO:0000256" key="6">
    <source>
        <dbReference type="ARBA" id="ARBA00022618"/>
    </source>
</evidence>
<keyword evidence="9 14" id="KW-0133">Cell shape</keyword>
<evidence type="ECO:0000256" key="11">
    <source>
        <dbReference type="ARBA" id="ARBA00023306"/>
    </source>
</evidence>
<dbReference type="Pfam" id="PF08245">
    <property type="entry name" value="Mur_ligase_M"/>
    <property type="match status" value="1"/>
</dbReference>
<evidence type="ECO:0000256" key="7">
    <source>
        <dbReference type="ARBA" id="ARBA00022741"/>
    </source>
</evidence>
<evidence type="ECO:0000256" key="13">
    <source>
        <dbReference type="ARBA" id="ARBA00047833"/>
    </source>
</evidence>
<protein>
    <recommendedName>
        <fullName evidence="3 14">UDP-N-acetylmuramate--L-alanine ligase</fullName>
        <ecNumber evidence="3 14">6.3.2.8</ecNumber>
    </recommendedName>
    <alternativeName>
        <fullName evidence="14">UDP-N-acetylmuramoyl-L-alanine synthetase</fullName>
    </alternativeName>
</protein>
<comment type="caution">
    <text evidence="18">The sequence shown here is derived from an EMBL/GenBank/DDBJ whole genome shotgun (WGS) entry which is preliminary data.</text>
</comment>
<dbReference type="GO" id="GO:0071555">
    <property type="term" value="P:cell wall organization"/>
    <property type="evidence" value="ECO:0007669"/>
    <property type="project" value="UniProtKB-KW"/>
</dbReference>
<gene>
    <name evidence="14" type="primary">murC</name>
    <name evidence="18" type="ORF">F3059_11910</name>
</gene>
<keyword evidence="8 14" id="KW-0067">ATP-binding</keyword>
<dbReference type="InterPro" id="IPR000713">
    <property type="entry name" value="Mur_ligase_N"/>
</dbReference>
<evidence type="ECO:0000256" key="4">
    <source>
        <dbReference type="ARBA" id="ARBA00022490"/>
    </source>
</evidence>
<evidence type="ECO:0000256" key="9">
    <source>
        <dbReference type="ARBA" id="ARBA00022960"/>
    </source>
</evidence>
<dbReference type="SUPFAM" id="SSF53623">
    <property type="entry name" value="MurD-like peptide ligases, catalytic domain"/>
    <property type="match status" value="1"/>
</dbReference>
<proteinExistence type="inferred from homology"/>
<dbReference type="Pfam" id="PF02875">
    <property type="entry name" value="Mur_ligase_C"/>
    <property type="match status" value="1"/>
</dbReference>
<keyword evidence="19" id="KW-1185">Reference proteome</keyword>
<dbReference type="InterPro" id="IPR013221">
    <property type="entry name" value="Mur_ligase_cen"/>
</dbReference>
<dbReference type="PANTHER" id="PTHR43445">
    <property type="entry name" value="UDP-N-ACETYLMURAMATE--L-ALANINE LIGASE-RELATED"/>
    <property type="match status" value="1"/>
</dbReference>
<dbReference type="HAMAP" id="MF_00046">
    <property type="entry name" value="MurC"/>
    <property type="match status" value="1"/>
</dbReference>
<feature type="domain" description="Mur ligase C-terminal" evidence="16">
    <location>
        <begin position="308"/>
        <end position="411"/>
    </location>
</feature>
<dbReference type="InterPro" id="IPR005758">
    <property type="entry name" value="UDP-N-AcMur_Ala_ligase_MurC"/>
</dbReference>
<keyword evidence="10 14" id="KW-0573">Peptidoglycan synthesis</keyword>
<dbReference type="Pfam" id="PF01225">
    <property type="entry name" value="Mur_ligase"/>
    <property type="match status" value="1"/>
</dbReference>
<dbReference type="AlphaFoldDB" id="A0A6N6M596"/>
<evidence type="ECO:0000313" key="19">
    <source>
        <dbReference type="Proteomes" id="UP000435357"/>
    </source>
</evidence>
<comment type="similarity">
    <text evidence="14">Belongs to the MurCDEF family.</text>
</comment>
<dbReference type="GO" id="GO:0008763">
    <property type="term" value="F:UDP-N-acetylmuramate-L-alanine ligase activity"/>
    <property type="evidence" value="ECO:0007669"/>
    <property type="project" value="UniProtKB-UniRule"/>
</dbReference>
<evidence type="ECO:0000256" key="14">
    <source>
        <dbReference type="HAMAP-Rule" id="MF_00046"/>
    </source>
</evidence>
<feature type="domain" description="Mur ligase N-terminal catalytic" evidence="15">
    <location>
        <begin position="8"/>
        <end position="106"/>
    </location>
</feature>
<comment type="catalytic activity">
    <reaction evidence="13 14">
        <text>UDP-N-acetyl-alpha-D-muramate + L-alanine + ATP = UDP-N-acetyl-alpha-D-muramoyl-L-alanine + ADP + phosphate + H(+)</text>
        <dbReference type="Rhea" id="RHEA:23372"/>
        <dbReference type="ChEBI" id="CHEBI:15378"/>
        <dbReference type="ChEBI" id="CHEBI:30616"/>
        <dbReference type="ChEBI" id="CHEBI:43474"/>
        <dbReference type="ChEBI" id="CHEBI:57972"/>
        <dbReference type="ChEBI" id="CHEBI:70757"/>
        <dbReference type="ChEBI" id="CHEBI:83898"/>
        <dbReference type="ChEBI" id="CHEBI:456216"/>
        <dbReference type="EC" id="6.3.2.8"/>
    </reaction>
</comment>
<keyword evidence="12 14" id="KW-0961">Cell wall biogenesis/degradation</keyword>
<evidence type="ECO:0000256" key="10">
    <source>
        <dbReference type="ARBA" id="ARBA00022984"/>
    </source>
</evidence>
<dbReference type="Gene3D" id="3.40.1190.10">
    <property type="entry name" value="Mur-like, catalytic domain"/>
    <property type="match status" value="1"/>
</dbReference>
<evidence type="ECO:0000313" key="18">
    <source>
        <dbReference type="EMBL" id="KAB1062883.1"/>
    </source>
</evidence>
<dbReference type="SUPFAM" id="SSF53244">
    <property type="entry name" value="MurD-like peptide ligases, peptide-binding domain"/>
    <property type="match status" value="1"/>
</dbReference>
<dbReference type="InterPro" id="IPR004101">
    <property type="entry name" value="Mur_ligase_C"/>
</dbReference>
<organism evidence="18 19">
    <name type="scientific">Salibacter halophilus</name>
    <dbReference type="NCBI Taxonomy" id="1803916"/>
    <lineage>
        <taxon>Bacteria</taxon>
        <taxon>Pseudomonadati</taxon>
        <taxon>Bacteroidota</taxon>
        <taxon>Flavobacteriia</taxon>
        <taxon>Flavobacteriales</taxon>
        <taxon>Salibacteraceae</taxon>
        <taxon>Salibacter</taxon>
    </lineage>
</organism>
<evidence type="ECO:0000259" key="15">
    <source>
        <dbReference type="Pfam" id="PF01225"/>
    </source>
</evidence>
<comment type="pathway">
    <text evidence="2 14">Cell wall biogenesis; peptidoglycan biosynthesis.</text>
</comment>
<evidence type="ECO:0000256" key="5">
    <source>
        <dbReference type="ARBA" id="ARBA00022598"/>
    </source>
</evidence>
<dbReference type="GO" id="GO:0005524">
    <property type="term" value="F:ATP binding"/>
    <property type="evidence" value="ECO:0007669"/>
    <property type="project" value="UniProtKB-UniRule"/>
</dbReference>
<dbReference type="Gene3D" id="3.90.190.20">
    <property type="entry name" value="Mur ligase, C-terminal domain"/>
    <property type="match status" value="1"/>
</dbReference>
<keyword evidence="4 14" id="KW-0963">Cytoplasm</keyword>
<comment type="subcellular location">
    <subcellularLocation>
        <location evidence="1 14">Cytoplasm</location>
    </subcellularLocation>
</comment>
<dbReference type="NCBIfam" id="TIGR01082">
    <property type="entry name" value="murC"/>
    <property type="match status" value="1"/>
</dbReference>
<sequence length="447" mass="49839">MNLEEAKHIYFLGIGGIGMSALARYFHARGVRISGYDRVKSALTENLEKQGMEIHYKDNPHKIPKDADLIIYTPAIPSDLGEWKAALSSGVLMYKRSQVLGEITKLERTIGVAGTHGKTTTSAILTHLMHYATGKVNGFVGGIMNNYKTNFIQSKDANYTVIEADEYDRSFLQLHPYAGIITSVDADHLDIYESEKGFIEGFESFAKLISGFLVIHNDAEEKLELKGTHYTYGLEEGADIMAVNIGQNQGVTSFDLDFKGTLHEGFKVTLPGRHNLENIVAALGVCVQLGLNIDLLRQGLQTFEGVYRRFEYKLKDDTIFIDDYAHHPNEISSLISAVKEAHPNKKITAVFQPHLYSRTRDYMKDFGKALSSCETVYLLPIYPARERPIPGVDSNKLAKEINADKVEVLTKKAVVKRIGDEKPELLVTIGAGDISKLVEPLKEELTR</sequence>
<keyword evidence="11 14" id="KW-0131">Cell cycle</keyword>
<dbReference type="InterPro" id="IPR036565">
    <property type="entry name" value="Mur-like_cat_sf"/>
</dbReference>
<keyword evidence="5 14" id="KW-0436">Ligase</keyword>
<feature type="binding site" evidence="14">
    <location>
        <begin position="114"/>
        <end position="120"/>
    </location>
    <ligand>
        <name>ATP</name>
        <dbReference type="ChEBI" id="CHEBI:30616"/>
    </ligand>
</feature>
<dbReference type="InterPro" id="IPR036615">
    <property type="entry name" value="Mur_ligase_C_dom_sf"/>
</dbReference>
<dbReference type="GO" id="GO:0005737">
    <property type="term" value="C:cytoplasm"/>
    <property type="evidence" value="ECO:0007669"/>
    <property type="project" value="UniProtKB-SubCell"/>
</dbReference>
<dbReference type="OrthoDB" id="9804126at2"/>
<evidence type="ECO:0000256" key="12">
    <source>
        <dbReference type="ARBA" id="ARBA00023316"/>
    </source>
</evidence>
<dbReference type="RefSeq" id="WP_151169552.1">
    <property type="nucleotide sequence ID" value="NZ_WACR01000010.1"/>
</dbReference>
<comment type="function">
    <text evidence="14">Cell wall formation.</text>
</comment>
<dbReference type="GO" id="GO:0008360">
    <property type="term" value="P:regulation of cell shape"/>
    <property type="evidence" value="ECO:0007669"/>
    <property type="project" value="UniProtKB-KW"/>
</dbReference>
<dbReference type="EMBL" id="WACR01000010">
    <property type="protein sequence ID" value="KAB1062883.1"/>
    <property type="molecule type" value="Genomic_DNA"/>
</dbReference>
<evidence type="ECO:0000259" key="17">
    <source>
        <dbReference type="Pfam" id="PF08245"/>
    </source>
</evidence>
<feature type="domain" description="Mur ligase central" evidence="17">
    <location>
        <begin position="112"/>
        <end position="285"/>
    </location>
</feature>
<dbReference type="EC" id="6.3.2.8" evidence="3 14"/>
<dbReference type="InterPro" id="IPR050061">
    <property type="entry name" value="MurCDEF_pg_biosynth"/>
</dbReference>
<keyword evidence="7 14" id="KW-0547">Nucleotide-binding</keyword>
<dbReference type="GO" id="GO:0051301">
    <property type="term" value="P:cell division"/>
    <property type="evidence" value="ECO:0007669"/>
    <property type="project" value="UniProtKB-KW"/>
</dbReference>
<keyword evidence="6 14" id="KW-0132">Cell division</keyword>
<dbReference type="GO" id="GO:0009252">
    <property type="term" value="P:peptidoglycan biosynthetic process"/>
    <property type="evidence" value="ECO:0007669"/>
    <property type="project" value="UniProtKB-UniRule"/>
</dbReference>
<evidence type="ECO:0000259" key="16">
    <source>
        <dbReference type="Pfam" id="PF02875"/>
    </source>
</evidence>